<dbReference type="PANTHER" id="PTHR36617">
    <property type="entry name" value="PROTEIN, PUTATIVE-RELATED"/>
    <property type="match status" value="1"/>
</dbReference>
<accession>A0A6V7NZX3</accession>
<organism evidence="1">
    <name type="scientific">Ananas comosus var. bracteatus</name>
    <name type="common">red pineapple</name>
    <dbReference type="NCBI Taxonomy" id="296719"/>
    <lineage>
        <taxon>Eukaryota</taxon>
        <taxon>Viridiplantae</taxon>
        <taxon>Streptophyta</taxon>
        <taxon>Embryophyta</taxon>
        <taxon>Tracheophyta</taxon>
        <taxon>Spermatophyta</taxon>
        <taxon>Magnoliopsida</taxon>
        <taxon>Liliopsida</taxon>
        <taxon>Poales</taxon>
        <taxon>Bromeliaceae</taxon>
        <taxon>Bromelioideae</taxon>
        <taxon>Ananas</taxon>
    </lineage>
</organism>
<dbReference type="PANTHER" id="PTHR36617:SF15">
    <property type="entry name" value="REVERSE TRANSCRIPTASE ZINC-BINDING DOMAIN-CONTAINING PROTEIN"/>
    <property type="match status" value="1"/>
</dbReference>
<evidence type="ECO:0008006" key="2">
    <source>
        <dbReference type="Google" id="ProtNLM"/>
    </source>
</evidence>
<dbReference type="EMBL" id="LR862143">
    <property type="protein sequence ID" value="CAD1824142.1"/>
    <property type="molecule type" value="Genomic_DNA"/>
</dbReference>
<evidence type="ECO:0000313" key="1">
    <source>
        <dbReference type="EMBL" id="CAD1824142.1"/>
    </source>
</evidence>
<gene>
    <name evidence="1" type="ORF">CB5_LOCUS7353</name>
</gene>
<protein>
    <recommendedName>
        <fullName evidence="2">Reverse transcriptase zinc-binding domain-containing protein</fullName>
    </recommendedName>
</protein>
<dbReference type="AlphaFoldDB" id="A0A6V7NZX3"/>
<reference evidence="1" key="1">
    <citation type="submission" date="2020-07" db="EMBL/GenBank/DDBJ databases">
        <authorList>
            <person name="Lin J."/>
        </authorList>
    </citation>
    <scope>NUCLEOTIDE SEQUENCE</scope>
</reference>
<proteinExistence type="predicted"/>
<name>A0A6V7NZX3_ANACO</name>
<sequence length="138" mass="15829">MPLREGTSFRPFSQWWQSVLSTGEIFRCGVSYTIGDGRLVSFWRERWCAQLSLQSMFPHLFNAVAKKNQRVREFAGTDGWRWQGILLGFTAQSTADQDSILALKGLVSAFYLSALGDEARWRWCNSGIFTVKSLYNFI</sequence>